<protein>
    <submittedName>
        <fullName evidence="2">Histidine phosphotransferase family protein</fullName>
    </submittedName>
</protein>
<accession>A0ABV7L0L6</accession>
<dbReference type="Gene3D" id="3.30.565.10">
    <property type="entry name" value="Histidine kinase-like ATPase, C-terminal domain"/>
    <property type="match status" value="1"/>
</dbReference>
<evidence type="ECO:0000313" key="3">
    <source>
        <dbReference type="Proteomes" id="UP001595528"/>
    </source>
</evidence>
<evidence type="ECO:0000313" key="2">
    <source>
        <dbReference type="EMBL" id="MFC3227792.1"/>
    </source>
</evidence>
<dbReference type="Proteomes" id="UP001595528">
    <property type="component" value="Unassembled WGS sequence"/>
</dbReference>
<dbReference type="InterPro" id="IPR036890">
    <property type="entry name" value="HATPase_C_sf"/>
</dbReference>
<proteinExistence type="predicted"/>
<comment type="caution">
    <text evidence="2">The sequence shown here is derived from an EMBL/GenBank/DDBJ whole genome shotgun (WGS) entry which is preliminary data.</text>
</comment>
<evidence type="ECO:0000259" key="1">
    <source>
        <dbReference type="Pfam" id="PF10090"/>
    </source>
</evidence>
<dbReference type="Gene3D" id="1.10.287.130">
    <property type="match status" value="1"/>
</dbReference>
<dbReference type="InterPro" id="IPR018762">
    <property type="entry name" value="ChpT_C"/>
</dbReference>
<sequence length="226" mass="23075">MAGARQDPAATQKGERGGMTSLKLAGLMCSRLCHDLAGPIGALQNGIELMAEDDDPDLQAQAMDLVAMASDQAGRKLRFYRLVFGAGLAGGEDLPSEECRAALAGLLDGGRIQLDWSLSDGVWPRQLGRLVLALTLIASQGMPRGGRLAVAPGDGQATEPGGVAVTCAGEGAALDQGAAGFLSGERALDDAATPGDAVACLAYELSGETARPVTIEAADGGFRLRL</sequence>
<dbReference type="EMBL" id="JBHRTR010000025">
    <property type="protein sequence ID" value="MFC3227792.1"/>
    <property type="molecule type" value="Genomic_DNA"/>
</dbReference>
<gene>
    <name evidence="2" type="ORF">ACFOGJ_11150</name>
</gene>
<organism evidence="2 3">
    <name type="scientific">Marinibaculum pumilum</name>
    <dbReference type="NCBI Taxonomy" id="1766165"/>
    <lineage>
        <taxon>Bacteria</taxon>
        <taxon>Pseudomonadati</taxon>
        <taxon>Pseudomonadota</taxon>
        <taxon>Alphaproteobacteria</taxon>
        <taxon>Rhodospirillales</taxon>
        <taxon>Rhodospirillaceae</taxon>
        <taxon>Marinibaculum</taxon>
    </lineage>
</organism>
<keyword evidence="3" id="KW-1185">Reference proteome</keyword>
<feature type="domain" description="Histidine phosphotransferase ChpT C-terminal" evidence="1">
    <location>
        <begin position="97"/>
        <end position="219"/>
    </location>
</feature>
<reference evidence="3" key="1">
    <citation type="journal article" date="2019" name="Int. J. Syst. Evol. Microbiol.">
        <title>The Global Catalogue of Microorganisms (GCM) 10K type strain sequencing project: providing services to taxonomists for standard genome sequencing and annotation.</title>
        <authorList>
            <consortium name="The Broad Institute Genomics Platform"/>
            <consortium name="The Broad Institute Genome Sequencing Center for Infectious Disease"/>
            <person name="Wu L."/>
            <person name="Ma J."/>
        </authorList>
    </citation>
    <scope>NUCLEOTIDE SEQUENCE [LARGE SCALE GENOMIC DNA]</scope>
    <source>
        <strain evidence="3">KCTC 42964</strain>
    </source>
</reference>
<name>A0ABV7L0L6_9PROT</name>
<dbReference type="Pfam" id="PF10090">
    <property type="entry name" value="HPTransfase"/>
    <property type="match status" value="1"/>
</dbReference>